<name>E8R4K7_ISOPI</name>
<dbReference type="EMBL" id="CP002353">
    <property type="protein sequence ID" value="ADV60598.1"/>
    <property type="molecule type" value="Genomic_DNA"/>
</dbReference>
<sequence length="487" mass="53070">MTPAASTLPSLPRESELRAVLAELVEPSRYALWFGEEVRLGLLDGGETLEVQVPNEAFGHRLESRFTDSLIESARRVSGRDSRLRFRVSDALDDQSRSQPTATLVVDPGSKSVAAPRPGMSERSASVAPQGSAALAERRGLRTFDEFVVGPCNQLAHAAALDAARGLGRSCGPLVLHGAVGLGKTHLLESLHHLAKRLHPSARILHLTAEAFTNRFLEAIRGQNLGGFRARHRQADLLIVDDAHFLAAKRATQDEFLHTYNAVSSQGGLVVVAVDRHPRRLERMSDELRTRFLGGVVAPLTVPDQETRRALIRSKAAARGVALPEEIVALLADPPRASVRELEGALNVVLAEVRLTGRALSPLWVRERLGELLTAPRSSPSLATIERTVARVFGIAPEALRGQTRSRAVTGPRMLAMYLARRRGRASYAEIGRHFGGRNHSTVMAAEKRVSAWLLRSHDPYRFPGFDSAAEALARLERELDGDEASG</sequence>
<keyword evidence="15" id="KW-1185">Reference proteome</keyword>
<comment type="subunit">
    <text evidence="8">Oligomerizes as a right-handed, spiral filament on DNA at oriC.</text>
</comment>
<dbReference type="InterPro" id="IPR027417">
    <property type="entry name" value="P-loop_NTPase"/>
</dbReference>
<dbReference type="GO" id="GO:0008289">
    <property type="term" value="F:lipid binding"/>
    <property type="evidence" value="ECO:0007669"/>
    <property type="project" value="UniProtKB-KW"/>
</dbReference>
<evidence type="ECO:0000256" key="2">
    <source>
        <dbReference type="ARBA" id="ARBA00022490"/>
    </source>
</evidence>
<comment type="caution">
    <text evidence="8">Lacks conserved residue(s) required for the propagation of feature annotation.</text>
</comment>
<reference evidence="14 15" key="1">
    <citation type="journal article" date="2011" name="Stand. Genomic Sci.">
        <title>Complete genome sequence of Isosphaera pallida type strain (IS1B).</title>
        <authorList>
            <consortium name="US DOE Joint Genome Institute (JGI-PGF)"/>
            <person name="Goker M."/>
            <person name="Cleland D."/>
            <person name="Saunders E."/>
            <person name="Lapidus A."/>
            <person name="Nolan M."/>
            <person name="Lucas S."/>
            <person name="Hammon N."/>
            <person name="Deshpande S."/>
            <person name="Cheng J.F."/>
            <person name="Tapia R."/>
            <person name="Han C."/>
            <person name="Goodwin L."/>
            <person name="Pitluck S."/>
            <person name="Liolios K."/>
            <person name="Pagani I."/>
            <person name="Ivanova N."/>
            <person name="Mavromatis K."/>
            <person name="Pati A."/>
            <person name="Chen A."/>
            <person name="Palaniappan K."/>
            <person name="Land M."/>
            <person name="Hauser L."/>
            <person name="Chang Y.J."/>
            <person name="Jeffries C.D."/>
            <person name="Detter J.C."/>
            <person name="Beck B."/>
            <person name="Woyke T."/>
            <person name="Bristow J."/>
            <person name="Eisen J.A."/>
            <person name="Markowitz V."/>
            <person name="Hugenholtz P."/>
            <person name="Kyrpides N.C."/>
            <person name="Klenk H.P."/>
        </authorList>
    </citation>
    <scope>NUCLEOTIDE SEQUENCE [LARGE SCALE GENOMIC DNA]</scope>
    <source>
        <strain evidence="15">ATCC 43644 / DSM 9630 / IS1B</strain>
    </source>
</reference>
<evidence type="ECO:0000256" key="7">
    <source>
        <dbReference type="ARBA" id="ARBA00023125"/>
    </source>
</evidence>
<dbReference type="Pfam" id="PF00308">
    <property type="entry name" value="Bac_DnaA"/>
    <property type="match status" value="1"/>
</dbReference>
<dbReference type="eggNOG" id="COG0593">
    <property type="taxonomic scope" value="Bacteria"/>
</dbReference>
<evidence type="ECO:0000256" key="3">
    <source>
        <dbReference type="ARBA" id="ARBA00022705"/>
    </source>
</evidence>
<dbReference type="SMR" id="E8R4K7"/>
<keyword evidence="6 8" id="KW-0446">Lipid-binding</keyword>
<dbReference type="GO" id="GO:0005886">
    <property type="term" value="C:plasma membrane"/>
    <property type="evidence" value="ECO:0007669"/>
    <property type="project" value="TreeGrafter"/>
</dbReference>
<keyword evidence="3 8" id="KW-0235">DNA replication</keyword>
<keyword evidence="4 8" id="KW-0547">Nucleotide-binding</keyword>
<evidence type="ECO:0000256" key="5">
    <source>
        <dbReference type="ARBA" id="ARBA00022840"/>
    </source>
</evidence>
<dbReference type="CDD" id="cd00009">
    <property type="entry name" value="AAA"/>
    <property type="match status" value="1"/>
</dbReference>
<proteinExistence type="inferred from homology"/>
<dbReference type="InterPro" id="IPR013317">
    <property type="entry name" value="DnaA_dom"/>
</dbReference>
<dbReference type="PANTHER" id="PTHR30050">
    <property type="entry name" value="CHROMOSOMAL REPLICATION INITIATOR PROTEIN DNAA"/>
    <property type="match status" value="1"/>
</dbReference>
<dbReference type="HOGENOM" id="CLU_026910_3_1_0"/>
<dbReference type="PANTHER" id="PTHR30050:SF2">
    <property type="entry name" value="CHROMOSOMAL REPLICATION INITIATOR PROTEIN DNAA"/>
    <property type="match status" value="1"/>
</dbReference>
<dbReference type="InParanoid" id="E8R4K7"/>
<evidence type="ECO:0000256" key="8">
    <source>
        <dbReference type="HAMAP-Rule" id="MF_00377"/>
    </source>
</evidence>
<evidence type="ECO:0000259" key="13">
    <source>
        <dbReference type="SMART" id="SM00760"/>
    </source>
</evidence>
<dbReference type="PRINTS" id="PR00051">
    <property type="entry name" value="DNAA"/>
</dbReference>
<comment type="domain">
    <text evidence="8">Domain I is involved in oligomerization and binding regulators, domain II is flexibile and of varying length in different bacteria, domain III forms the AAA+ region, while domain IV binds dsDNA.</text>
</comment>
<dbReference type="SMART" id="SM00382">
    <property type="entry name" value="AAA"/>
    <property type="match status" value="1"/>
</dbReference>
<dbReference type="AlphaFoldDB" id="E8R4K7"/>
<dbReference type="GO" id="GO:0005524">
    <property type="term" value="F:ATP binding"/>
    <property type="evidence" value="ECO:0007669"/>
    <property type="project" value="UniProtKB-UniRule"/>
</dbReference>
<evidence type="ECO:0000256" key="10">
    <source>
        <dbReference type="RuleBase" id="RU004227"/>
    </source>
</evidence>
<dbReference type="GO" id="GO:0003688">
    <property type="term" value="F:DNA replication origin binding"/>
    <property type="evidence" value="ECO:0007669"/>
    <property type="project" value="UniProtKB-UniRule"/>
</dbReference>
<comment type="function">
    <text evidence="8 9">Plays an essential role in the initiation and regulation of chromosomal replication. ATP-DnaA binds to the origin of replication (oriC) to initiate formation of the DNA replication initiation complex once per cell cycle. Binds the DnaA box (a 9 base pair repeat at the origin) and separates the double-stranded (ds)DNA. Forms a right-handed helical filament on oriC DNA; dsDNA binds to the exterior of the filament while single-stranded (ss)DNA is stabiized in the filament's interior. The ATP-DnaA-oriC complex binds and stabilizes one strand of the AT-rich DNA unwinding element (DUE), permitting loading of DNA polymerase. After initiation quickly degrades to an ADP-DnaA complex that is not apt for DNA replication. Binds acidic phospholipids.</text>
</comment>
<dbReference type="GO" id="GO:0006270">
    <property type="term" value="P:DNA replication initiation"/>
    <property type="evidence" value="ECO:0007669"/>
    <property type="project" value="UniProtKB-UniRule"/>
</dbReference>
<dbReference type="InterPro" id="IPR038454">
    <property type="entry name" value="DnaA_N_sf"/>
</dbReference>
<dbReference type="SMART" id="SM00760">
    <property type="entry name" value="Bac_DnaA_C"/>
    <property type="match status" value="1"/>
</dbReference>
<feature type="domain" description="Chromosomal replication initiator DnaA C-terminal" evidence="13">
    <location>
        <begin position="381"/>
        <end position="450"/>
    </location>
</feature>
<evidence type="ECO:0000256" key="9">
    <source>
        <dbReference type="RuleBase" id="RU000577"/>
    </source>
</evidence>
<dbReference type="CDD" id="cd06571">
    <property type="entry name" value="Bac_DnaA_C"/>
    <property type="match status" value="1"/>
</dbReference>
<dbReference type="Gene3D" id="3.40.50.300">
    <property type="entry name" value="P-loop containing nucleotide triphosphate hydrolases"/>
    <property type="match status" value="1"/>
</dbReference>
<gene>
    <name evidence="8" type="primary">dnaA</name>
    <name evidence="14" type="ordered locus">Isop_0001</name>
</gene>
<dbReference type="Gene3D" id="1.10.8.60">
    <property type="match status" value="1"/>
</dbReference>
<keyword evidence="5 8" id="KW-0067">ATP-binding</keyword>
<dbReference type="Gene3D" id="1.10.1750.10">
    <property type="match status" value="1"/>
</dbReference>
<dbReference type="STRING" id="575540.Isop_0001"/>
<keyword evidence="2 8" id="KW-0963">Cytoplasm</keyword>
<feature type="binding site" evidence="8">
    <location>
        <position position="184"/>
    </location>
    <ligand>
        <name>ATP</name>
        <dbReference type="ChEBI" id="CHEBI:30616"/>
    </ligand>
</feature>
<comment type="subcellular location">
    <subcellularLocation>
        <location evidence="8">Cytoplasm</location>
    </subcellularLocation>
</comment>
<dbReference type="Pfam" id="PF08299">
    <property type="entry name" value="Bac_DnaA_C"/>
    <property type="match status" value="1"/>
</dbReference>
<feature type="region of interest" description="Domain IV, binds dsDNA" evidence="8">
    <location>
        <begin position="354"/>
        <end position="487"/>
    </location>
</feature>
<organism evidence="14 15">
    <name type="scientific">Isosphaera pallida (strain ATCC 43644 / DSM 9630 / IS1B)</name>
    <dbReference type="NCBI Taxonomy" id="575540"/>
    <lineage>
        <taxon>Bacteria</taxon>
        <taxon>Pseudomonadati</taxon>
        <taxon>Planctomycetota</taxon>
        <taxon>Planctomycetia</taxon>
        <taxon>Isosphaerales</taxon>
        <taxon>Isosphaeraceae</taxon>
        <taxon>Isosphaera</taxon>
    </lineage>
</organism>
<dbReference type="InterPro" id="IPR018312">
    <property type="entry name" value="Chromosome_initiator_DnaA_CS"/>
</dbReference>
<keyword evidence="7 8" id="KW-0238">DNA-binding</keyword>
<evidence type="ECO:0000256" key="6">
    <source>
        <dbReference type="ARBA" id="ARBA00023121"/>
    </source>
</evidence>
<dbReference type="InterPro" id="IPR010921">
    <property type="entry name" value="Trp_repressor/repl_initiator"/>
</dbReference>
<dbReference type="HAMAP" id="MF_00377">
    <property type="entry name" value="DnaA_bact"/>
    <property type="match status" value="1"/>
</dbReference>
<dbReference type="Gene3D" id="3.30.300.180">
    <property type="match status" value="1"/>
</dbReference>
<feature type="binding site" evidence="8">
    <location>
        <position position="181"/>
    </location>
    <ligand>
        <name>ATP</name>
        <dbReference type="ChEBI" id="CHEBI:30616"/>
    </ligand>
</feature>
<feature type="region of interest" description="Disordered" evidence="11">
    <location>
        <begin position="91"/>
        <end position="131"/>
    </location>
</feature>
<accession>E8R4K7</accession>
<dbReference type="InterPro" id="IPR013159">
    <property type="entry name" value="DnaA_C"/>
</dbReference>
<feature type="region of interest" description="Domain I, interacts with DnaA modulators" evidence="8">
    <location>
        <begin position="1"/>
        <end position="99"/>
    </location>
</feature>
<dbReference type="InterPro" id="IPR001957">
    <property type="entry name" value="Chromosome_initiator_DnaA"/>
</dbReference>
<dbReference type="GO" id="GO:0006275">
    <property type="term" value="P:regulation of DNA replication"/>
    <property type="evidence" value="ECO:0007669"/>
    <property type="project" value="UniProtKB-UniRule"/>
</dbReference>
<evidence type="ECO:0000256" key="11">
    <source>
        <dbReference type="SAM" id="MobiDB-lite"/>
    </source>
</evidence>
<dbReference type="Proteomes" id="UP000008631">
    <property type="component" value="Chromosome"/>
</dbReference>
<dbReference type="SUPFAM" id="SSF48295">
    <property type="entry name" value="TrpR-like"/>
    <property type="match status" value="1"/>
</dbReference>
<dbReference type="FunCoup" id="E8R4K7">
    <property type="interactions" value="226"/>
</dbReference>
<dbReference type="InterPro" id="IPR020591">
    <property type="entry name" value="Chromosome_initiator_DnaA-like"/>
</dbReference>
<evidence type="ECO:0000259" key="12">
    <source>
        <dbReference type="SMART" id="SM00382"/>
    </source>
</evidence>
<dbReference type="SUPFAM" id="SSF52540">
    <property type="entry name" value="P-loop containing nucleoside triphosphate hydrolases"/>
    <property type="match status" value="1"/>
</dbReference>
<feature type="domain" description="AAA+ ATPase" evidence="12">
    <location>
        <begin position="170"/>
        <end position="304"/>
    </location>
</feature>
<comment type="similarity">
    <text evidence="1 8 10">Belongs to the DnaA family.</text>
</comment>
<evidence type="ECO:0000256" key="4">
    <source>
        <dbReference type="ARBA" id="ARBA00022741"/>
    </source>
</evidence>
<evidence type="ECO:0000256" key="1">
    <source>
        <dbReference type="ARBA" id="ARBA00006583"/>
    </source>
</evidence>
<dbReference type="PROSITE" id="PS01008">
    <property type="entry name" value="DNAA"/>
    <property type="match status" value="1"/>
</dbReference>
<feature type="binding site" evidence="8">
    <location>
        <position position="183"/>
    </location>
    <ligand>
        <name>ATP</name>
        <dbReference type="ChEBI" id="CHEBI:30616"/>
    </ligand>
</feature>
<dbReference type="RefSeq" id="WP_013562887.1">
    <property type="nucleotide sequence ID" value="NC_014962.1"/>
</dbReference>
<feature type="binding site" evidence="8">
    <location>
        <position position="185"/>
    </location>
    <ligand>
        <name>ATP</name>
        <dbReference type="ChEBI" id="CHEBI:30616"/>
    </ligand>
</feature>
<dbReference type="KEGG" id="ipa:Isop_0001"/>
<evidence type="ECO:0000313" key="14">
    <source>
        <dbReference type="EMBL" id="ADV60598.1"/>
    </source>
</evidence>
<protein>
    <recommendedName>
        <fullName evidence="8 9">Chromosomal replication initiator protein DnaA</fullName>
    </recommendedName>
</protein>
<dbReference type="InterPro" id="IPR003593">
    <property type="entry name" value="AAA+_ATPase"/>
</dbReference>
<dbReference type="GO" id="GO:0005737">
    <property type="term" value="C:cytoplasm"/>
    <property type="evidence" value="ECO:0007669"/>
    <property type="project" value="UniProtKB-SubCell"/>
</dbReference>
<evidence type="ECO:0000313" key="15">
    <source>
        <dbReference type="Proteomes" id="UP000008631"/>
    </source>
</evidence>